<proteinExistence type="inferred from homology"/>
<sequence>MTDPAHPDAPVRPVALITGVGRVAGLGAAIAEDLALGGWDVAFSYWSAYDSRMPWGRQPEDPARVAEAVEGAGGRAHAIEADLMDTGAPERILDEVERELGPITGLVLSHAESVDSGLLDTTVESLDRHLAVNVRASLQLIQGFARRYRAEPGAGRIVALTSDHVVGNVPYGASKAALDRIVIAAARELEHVRVTANLVDPGRTDTGWFTPELREGLRQATPRGRLAEPRDAAALVCFLLSAEGGWINGQRIRSDGGQSVG</sequence>
<dbReference type="PANTHER" id="PTHR48107">
    <property type="entry name" value="NADPH-DEPENDENT ALDEHYDE REDUCTASE-LIKE PROTEIN, CHLOROPLASTIC-RELATED"/>
    <property type="match status" value="1"/>
</dbReference>
<evidence type="ECO:0000313" key="3">
    <source>
        <dbReference type="EMBL" id="RII91220.1"/>
    </source>
</evidence>
<dbReference type="Gene3D" id="3.40.50.720">
    <property type="entry name" value="NAD(P)-binding Rossmann-like Domain"/>
    <property type="match status" value="1"/>
</dbReference>
<evidence type="ECO:0000256" key="1">
    <source>
        <dbReference type="ARBA" id="ARBA00006484"/>
    </source>
</evidence>
<dbReference type="Pfam" id="PF13561">
    <property type="entry name" value="adh_short_C2"/>
    <property type="match status" value="1"/>
</dbReference>
<reference evidence="3 4" key="1">
    <citation type="submission" date="2018-08" db="EMBL/GenBank/DDBJ databases">
        <title>Genome Sequence of Clavibacter michiganensis Subspecies type strains, and the Atypical Peach-Colored Strains Isolated from Tomato.</title>
        <authorList>
            <person name="Osdaghi E."/>
            <person name="Portier P."/>
            <person name="Briand M."/>
            <person name="Jacques M.-A."/>
        </authorList>
    </citation>
    <scope>NUCLEOTIDE SEQUENCE [LARGE SCALE GENOMIC DNA]</scope>
    <source>
        <strain evidence="3 4">CFBP 8216</strain>
    </source>
</reference>
<comment type="caution">
    <text evidence="3">The sequence shown here is derived from an EMBL/GenBank/DDBJ whole genome shotgun (WGS) entry which is preliminary data.</text>
</comment>
<dbReference type="InterPro" id="IPR036291">
    <property type="entry name" value="NAD(P)-bd_dom_sf"/>
</dbReference>
<keyword evidence="2" id="KW-0560">Oxidoreductase</keyword>
<evidence type="ECO:0000256" key="2">
    <source>
        <dbReference type="ARBA" id="ARBA00023002"/>
    </source>
</evidence>
<keyword evidence="4" id="KW-1185">Reference proteome</keyword>
<organism evidence="3 4">
    <name type="scientific">Clavibacter californiensis</name>
    <dbReference type="NCBI Taxonomy" id="1401995"/>
    <lineage>
        <taxon>Bacteria</taxon>
        <taxon>Bacillati</taxon>
        <taxon>Actinomycetota</taxon>
        <taxon>Actinomycetes</taxon>
        <taxon>Micrococcales</taxon>
        <taxon>Microbacteriaceae</taxon>
        <taxon>Clavibacter</taxon>
    </lineage>
</organism>
<dbReference type="InterPro" id="IPR020904">
    <property type="entry name" value="Sc_DH/Rdtase_CS"/>
</dbReference>
<dbReference type="RefSeq" id="WP_119373270.1">
    <property type="nucleotide sequence ID" value="NZ_CP040792.1"/>
</dbReference>
<dbReference type="SUPFAM" id="SSF51735">
    <property type="entry name" value="NAD(P)-binding Rossmann-fold domains"/>
    <property type="match status" value="1"/>
</dbReference>
<name>A0ABX9N8T8_9MICO</name>
<protein>
    <submittedName>
        <fullName evidence="3">SDR family oxidoreductase</fullName>
    </submittedName>
</protein>
<accession>A0ABX9N8T8</accession>
<dbReference type="InterPro" id="IPR002347">
    <property type="entry name" value="SDR_fam"/>
</dbReference>
<dbReference type="Proteomes" id="UP000265355">
    <property type="component" value="Unassembled WGS sequence"/>
</dbReference>
<dbReference type="PRINTS" id="PR00081">
    <property type="entry name" value="GDHRDH"/>
</dbReference>
<dbReference type="EMBL" id="QWEE01000168">
    <property type="protein sequence ID" value="RII91220.1"/>
    <property type="molecule type" value="Genomic_DNA"/>
</dbReference>
<dbReference type="PROSITE" id="PS00061">
    <property type="entry name" value="ADH_SHORT"/>
    <property type="match status" value="1"/>
</dbReference>
<evidence type="ECO:0000313" key="4">
    <source>
        <dbReference type="Proteomes" id="UP000265355"/>
    </source>
</evidence>
<comment type="similarity">
    <text evidence="1">Belongs to the short-chain dehydrogenases/reductases (SDR) family.</text>
</comment>
<dbReference type="PANTHER" id="PTHR48107:SF7">
    <property type="entry name" value="RE15974P"/>
    <property type="match status" value="1"/>
</dbReference>
<gene>
    <name evidence="3" type="ORF">DZF98_10010</name>
</gene>